<dbReference type="InterPro" id="IPR013767">
    <property type="entry name" value="PAS_fold"/>
</dbReference>
<feature type="domain" description="Response regulatory" evidence="18">
    <location>
        <begin position="788"/>
        <end position="907"/>
    </location>
</feature>
<keyword evidence="5 15" id="KW-0597">Phosphoprotein</keyword>
<evidence type="ECO:0000259" key="22">
    <source>
        <dbReference type="PROSITE" id="PS50924"/>
    </source>
</evidence>
<evidence type="ECO:0000256" key="15">
    <source>
        <dbReference type="PROSITE-ProRule" id="PRU00169"/>
    </source>
</evidence>
<feature type="domain" description="PAS" evidence="19">
    <location>
        <begin position="403"/>
        <end position="477"/>
    </location>
</feature>
<gene>
    <name evidence="23" type="ORF">Ga0061065_1084</name>
</gene>
<dbReference type="SUPFAM" id="SSF52172">
    <property type="entry name" value="CheY-like"/>
    <property type="match status" value="1"/>
</dbReference>
<dbReference type="InterPro" id="IPR011006">
    <property type="entry name" value="CheY-like_superfamily"/>
</dbReference>
<name>A0A0K6INL2_9GAMM</name>
<dbReference type="InterPro" id="IPR005467">
    <property type="entry name" value="His_kinase_dom"/>
</dbReference>
<evidence type="ECO:0000256" key="6">
    <source>
        <dbReference type="ARBA" id="ARBA00022679"/>
    </source>
</evidence>
<dbReference type="FunFam" id="1.10.287.130:FF:000004">
    <property type="entry name" value="Ethylene receptor 1"/>
    <property type="match status" value="1"/>
</dbReference>
<dbReference type="Gene3D" id="3.30.565.10">
    <property type="entry name" value="Histidine kinase-like ATPase, C-terminal domain"/>
    <property type="match status" value="1"/>
</dbReference>
<evidence type="ECO:0000313" key="23">
    <source>
        <dbReference type="EMBL" id="CUB04683.1"/>
    </source>
</evidence>
<dbReference type="Gene3D" id="3.30.450.20">
    <property type="entry name" value="PAS domain"/>
    <property type="match status" value="2"/>
</dbReference>
<evidence type="ECO:0000256" key="7">
    <source>
        <dbReference type="ARBA" id="ARBA00022692"/>
    </source>
</evidence>
<keyword evidence="6" id="KW-0808">Transferase</keyword>
<dbReference type="PROSITE" id="PS50110">
    <property type="entry name" value="RESPONSE_REGULATORY"/>
    <property type="match status" value="1"/>
</dbReference>
<dbReference type="EMBL" id="CYHG01000008">
    <property type="protein sequence ID" value="CUB04683.1"/>
    <property type="molecule type" value="Genomic_DNA"/>
</dbReference>
<keyword evidence="24" id="KW-1185">Reference proteome</keyword>
<dbReference type="Pfam" id="PF00072">
    <property type="entry name" value="Response_reg"/>
    <property type="match status" value="1"/>
</dbReference>
<dbReference type="InterPro" id="IPR000700">
    <property type="entry name" value="PAS-assoc_C"/>
</dbReference>
<dbReference type="InterPro" id="IPR000014">
    <property type="entry name" value="PAS"/>
</dbReference>
<dbReference type="Pfam" id="PF03707">
    <property type="entry name" value="MHYT"/>
    <property type="match status" value="2"/>
</dbReference>
<keyword evidence="10" id="KW-0067">ATP-binding</keyword>
<feature type="domain" description="PAC" evidence="20">
    <location>
        <begin position="480"/>
        <end position="532"/>
    </location>
</feature>
<dbReference type="CDD" id="cd16922">
    <property type="entry name" value="HATPase_EvgS-ArcB-TorS-like"/>
    <property type="match status" value="1"/>
</dbReference>
<dbReference type="InterPro" id="IPR035965">
    <property type="entry name" value="PAS-like_dom_sf"/>
</dbReference>
<dbReference type="InterPro" id="IPR001610">
    <property type="entry name" value="PAC"/>
</dbReference>
<feature type="transmembrane region" description="Helical" evidence="16">
    <location>
        <begin position="161"/>
        <end position="180"/>
    </location>
</feature>
<comment type="subcellular location">
    <subcellularLocation>
        <location evidence="2">Cell membrane</location>
        <topology evidence="2">Multi-pass membrane protein</topology>
    </subcellularLocation>
</comment>
<dbReference type="Pfam" id="PF00989">
    <property type="entry name" value="PAS"/>
    <property type="match status" value="1"/>
</dbReference>
<dbReference type="PRINTS" id="PR00344">
    <property type="entry name" value="BCTRLSENSOR"/>
</dbReference>
<dbReference type="PROSITE" id="PS50924">
    <property type="entry name" value="MHYT"/>
    <property type="match status" value="1"/>
</dbReference>
<evidence type="ECO:0000256" key="12">
    <source>
        <dbReference type="ARBA" id="ARBA00023012"/>
    </source>
</evidence>
<dbReference type="NCBIfam" id="TIGR00229">
    <property type="entry name" value="sensory_box"/>
    <property type="match status" value="2"/>
</dbReference>
<feature type="modified residue" description="Phosphohistidine" evidence="14">
    <location>
        <position position="981"/>
    </location>
</feature>
<dbReference type="OrthoDB" id="6110612at2"/>
<dbReference type="SMART" id="SM00387">
    <property type="entry name" value="HATPase_c"/>
    <property type="match status" value="1"/>
</dbReference>
<evidence type="ECO:0000259" key="18">
    <source>
        <dbReference type="PROSITE" id="PS50110"/>
    </source>
</evidence>
<dbReference type="EC" id="2.7.13.3" evidence="3"/>
<feature type="transmembrane region" description="Helical" evidence="16">
    <location>
        <begin position="200"/>
        <end position="222"/>
    </location>
</feature>
<dbReference type="STRING" id="1137284.GCA_001418205_02526"/>
<dbReference type="InterPro" id="IPR003594">
    <property type="entry name" value="HATPase_dom"/>
</dbReference>
<keyword evidence="13 16" id="KW-0472">Membrane</keyword>
<evidence type="ECO:0000256" key="3">
    <source>
        <dbReference type="ARBA" id="ARBA00012438"/>
    </source>
</evidence>
<dbReference type="Gene3D" id="1.10.287.130">
    <property type="match status" value="1"/>
</dbReference>
<feature type="transmembrane region" description="Helical" evidence="16">
    <location>
        <begin position="62"/>
        <end position="83"/>
    </location>
</feature>
<feature type="transmembrane region" description="Helical" evidence="16">
    <location>
        <begin position="129"/>
        <end position="149"/>
    </location>
</feature>
<feature type="transmembrane region" description="Helical" evidence="16">
    <location>
        <begin position="95"/>
        <end position="117"/>
    </location>
</feature>
<evidence type="ECO:0000256" key="16">
    <source>
        <dbReference type="PROSITE-ProRule" id="PRU00244"/>
    </source>
</evidence>
<dbReference type="SMART" id="SM00086">
    <property type="entry name" value="PAC"/>
    <property type="match status" value="2"/>
</dbReference>
<dbReference type="CDD" id="cd00082">
    <property type="entry name" value="HisKA"/>
    <property type="match status" value="1"/>
</dbReference>
<dbReference type="Gene3D" id="1.20.120.160">
    <property type="entry name" value="HPT domain"/>
    <property type="match status" value="1"/>
</dbReference>
<dbReference type="RefSeq" id="WP_055463597.1">
    <property type="nucleotide sequence ID" value="NZ_CYHG01000008.1"/>
</dbReference>
<dbReference type="PROSITE" id="PS50894">
    <property type="entry name" value="HPT"/>
    <property type="match status" value="1"/>
</dbReference>
<feature type="domain" description="Histidine kinase" evidence="17">
    <location>
        <begin position="550"/>
        <end position="769"/>
    </location>
</feature>
<feature type="domain" description="HPt" evidence="21">
    <location>
        <begin position="942"/>
        <end position="1042"/>
    </location>
</feature>
<dbReference type="Pfam" id="PF02518">
    <property type="entry name" value="HATPase_c"/>
    <property type="match status" value="1"/>
</dbReference>
<evidence type="ECO:0000256" key="14">
    <source>
        <dbReference type="PROSITE-ProRule" id="PRU00110"/>
    </source>
</evidence>
<dbReference type="InterPro" id="IPR013655">
    <property type="entry name" value="PAS_fold_3"/>
</dbReference>
<dbReference type="FunFam" id="3.30.565.10:FF:000078">
    <property type="entry name" value="Two-component sensor histidine kinase"/>
    <property type="match status" value="1"/>
</dbReference>
<dbReference type="SMART" id="SM00388">
    <property type="entry name" value="HisKA"/>
    <property type="match status" value="1"/>
</dbReference>
<dbReference type="GO" id="GO:0005886">
    <property type="term" value="C:plasma membrane"/>
    <property type="evidence" value="ECO:0007669"/>
    <property type="project" value="UniProtKB-SubCell"/>
</dbReference>
<evidence type="ECO:0000259" key="19">
    <source>
        <dbReference type="PROSITE" id="PS50112"/>
    </source>
</evidence>
<keyword evidence="11 16" id="KW-1133">Transmembrane helix</keyword>
<keyword evidence="9" id="KW-0418">Kinase</keyword>
<feature type="domain" description="MHYT" evidence="22">
    <location>
        <begin position="22"/>
        <end position="222"/>
    </location>
</feature>
<dbReference type="InterPro" id="IPR036097">
    <property type="entry name" value="HisK_dim/P_sf"/>
</dbReference>
<keyword evidence="4" id="KW-1003">Cell membrane</keyword>
<evidence type="ECO:0000256" key="5">
    <source>
        <dbReference type="ARBA" id="ARBA00022553"/>
    </source>
</evidence>
<dbReference type="PROSITE" id="PS50113">
    <property type="entry name" value="PAC"/>
    <property type="match status" value="2"/>
</dbReference>
<dbReference type="Gene3D" id="3.40.50.2300">
    <property type="match status" value="1"/>
</dbReference>
<dbReference type="PROSITE" id="PS50112">
    <property type="entry name" value="PAS"/>
    <property type="match status" value="2"/>
</dbReference>
<evidence type="ECO:0000259" key="20">
    <source>
        <dbReference type="PROSITE" id="PS50113"/>
    </source>
</evidence>
<keyword evidence="12" id="KW-0902">Two-component regulatory system</keyword>
<feature type="domain" description="PAS" evidence="19">
    <location>
        <begin position="274"/>
        <end position="327"/>
    </location>
</feature>
<evidence type="ECO:0000256" key="2">
    <source>
        <dbReference type="ARBA" id="ARBA00004651"/>
    </source>
</evidence>
<dbReference type="InterPro" id="IPR003661">
    <property type="entry name" value="HisK_dim/P_dom"/>
</dbReference>
<dbReference type="SUPFAM" id="SSF47384">
    <property type="entry name" value="Homodimeric domain of signal transducing histidine kinase"/>
    <property type="match status" value="1"/>
</dbReference>
<dbReference type="InterPro" id="IPR036641">
    <property type="entry name" value="HPT_dom_sf"/>
</dbReference>
<dbReference type="InterPro" id="IPR008207">
    <property type="entry name" value="Sig_transdc_His_kin_Hpt_dom"/>
</dbReference>
<protein>
    <recommendedName>
        <fullName evidence="3">histidine kinase</fullName>
        <ecNumber evidence="3">2.7.13.3</ecNumber>
    </recommendedName>
</protein>
<dbReference type="InterPro" id="IPR004358">
    <property type="entry name" value="Sig_transdc_His_kin-like_C"/>
</dbReference>
<evidence type="ECO:0000256" key="11">
    <source>
        <dbReference type="ARBA" id="ARBA00022989"/>
    </source>
</evidence>
<keyword evidence="8" id="KW-0547">Nucleotide-binding</keyword>
<reference evidence="24" key="1">
    <citation type="submission" date="2015-08" db="EMBL/GenBank/DDBJ databases">
        <authorList>
            <person name="Varghese N."/>
        </authorList>
    </citation>
    <scope>NUCLEOTIDE SEQUENCE [LARGE SCALE GENOMIC DNA]</scope>
    <source>
        <strain evidence="24">JCM 18476</strain>
    </source>
</reference>
<evidence type="ECO:0000313" key="24">
    <source>
        <dbReference type="Proteomes" id="UP000182769"/>
    </source>
</evidence>
<sequence length="1121" mass="124230">MNWLDTLFATEVDPSLLIVGQYDSLLVILSILVASSASFFALRMAETARHIVIEKYRHIATITGSSILAGGIWSMHFVGMLAFEMPYQHSYSVGLTIASLLPAFVASFIVLRSLIYVQEKDTLSLTSTLKNGVIVGAGIGGMHYLGMAAMESHFTIKYNPYLFVLSIFVAVGLACVALLARRAMKLSFPTIPTIRIKIVIAIIMGLAISGMHYTGMSAAYFIEYSPDMLMPVAQPSDALLGYSVSIFSFLIFILAVNVSSQLRYRQLLMEKTASEARTQAILETATDAVVTMNAKGQIEALNSAAQEIFGWQESQVKGLSVAVLFPEREDENYDGFLVDYFEKPEYSIIGTNRELMARDSSGRLFPIELGIGRINLPNGDLLYVGFASDISQRKEMEDRIRASEDRLSSLIRNIPGVSFRCLLDDNWTPLFLSEAIESLNGYKAEDYLEGRRSFGSWLHPEDQEQVTNFFSAAIGKQDKYDLEYRVTHKNGQTLWVLESGTIVYDENGNAKWIDGVMLDITSRKTMEDELREAKSKAEYAAEAKASFLANMSHEIRTPMNAIIGFSSILLDSSLPTETRRHLQTISQSAQSLLHLLNDILDSAKLDKNKLELEMVPFRLNSCVDTVISTLWLQAKNKNLSLEFEVSPKLPKVVSGAEDRIRQILMNLVGNGIKFTEKGSVTLKVEPLAARPNWVRFAVRDTGIGISQDRISTIFEAFTQADASMSRRFGGTGLGTTISKQLVELMGGEIHLESQLGEGSCFYFDIPLPESHAELVLDSQKILQLPPLRILVADDIEENLTLLKIMLGKLGHSVFVASDGVEAIEQFKMFQPDIVLMDIQMPRLDGLGACQAIREYEQASGLKTTPVVALTASVLLEDRLQAQEAGMSGFANKPVDLPALTQEIASVLNIDPEILASVTTNSSSQAHKLTVVHVNRGLELWGDYAVYVSELVKFYKKNQALVSTLKAHLEQQEWVLLAERAHALKGLTGNLALLSLYQHFATLEKASDHRRLSDATSALEHIDEVWRALEEDVVTLESNLEPLADEHAKEGKLSNQTLIELLTQWLHTTESGELDDDLSKTIVDGACEDISSVVYQAAQAIDDFDFKEAAELIHQARSVLRK</sequence>
<evidence type="ECO:0000256" key="1">
    <source>
        <dbReference type="ARBA" id="ARBA00000085"/>
    </source>
</evidence>
<feature type="domain" description="PAC" evidence="20">
    <location>
        <begin position="351"/>
        <end position="402"/>
    </location>
</feature>
<dbReference type="PROSITE" id="PS50109">
    <property type="entry name" value="HIS_KIN"/>
    <property type="match status" value="1"/>
</dbReference>
<dbReference type="Proteomes" id="UP000182769">
    <property type="component" value="Unassembled WGS sequence"/>
</dbReference>
<evidence type="ECO:0000256" key="4">
    <source>
        <dbReference type="ARBA" id="ARBA00022475"/>
    </source>
</evidence>
<dbReference type="CDD" id="cd00130">
    <property type="entry name" value="PAS"/>
    <property type="match status" value="2"/>
</dbReference>
<dbReference type="SUPFAM" id="SSF55874">
    <property type="entry name" value="ATPase domain of HSP90 chaperone/DNA topoisomerase II/histidine kinase"/>
    <property type="match status" value="1"/>
</dbReference>
<dbReference type="AlphaFoldDB" id="A0A0K6INL2"/>
<dbReference type="InterPro" id="IPR005330">
    <property type="entry name" value="MHYT_dom"/>
</dbReference>
<accession>A0A0K6INL2</accession>
<dbReference type="GO" id="GO:0005524">
    <property type="term" value="F:ATP binding"/>
    <property type="evidence" value="ECO:0007669"/>
    <property type="project" value="UniProtKB-KW"/>
</dbReference>
<dbReference type="PANTHER" id="PTHR45339">
    <property type="entry name" value="HYBRID SIGNAL TRANSDUCTION HISTIDINE KINASE J"/>
    <property type="match status" value="1"/>
</dbReference>
<organism evidence="23 24">
    <name type="scientific">Marinomonas fungiae</name>
    <dbReference type="NCBI Taxonomy" id="1137284"/>
    <lineage>
        <taxon>Bacteria</taxon>
        <taxon>Pseudomonadati</taxon>
        <taxon>Pseudomonadota</taxon>
        <taxon>Gammaproteobacteria</taxon>
        <taxon>Oceanospirillales</taxon>
        <taxon>Oceanospirillaceae</taxon>
        <taxon>Marinomonas</taxon>
    </lineage>
</organism>
<comment type="catalytic activity">
    <reaction evidence="1">
        <text>ATP + protein L-histidine = ADP + protein N-phospho-L-histidine.</text>
        <dbReference type="EC" id="2.7.13.3"/>
    </reaction>
</comment>
<dbReference type="Pfam" id="PF00512">
    <property type="entry name" value="HisKA"/>
    <property type="match status" value="1"/>
</dbReference>
<evidence type="ECO:0000259" key="21">
    <source>
        <dbReference type="PROSITE" id="PS50894"/>
    </source>
</evidence>
<evidence type="ECO:0000256" key="9">
    <source>
        <dbReference type="ARBA" id="ARBA00022777"/>
    </source>
</evidence>
<proteinExistence type="predicted"/>
<feature type="modified residue" description="4-aspartylphosphate" evidence="15">
    <location>
        <position position="837"/>
    </location>
</feature>
<keyword evidence="7 16" id="KW-0812">Transmembrane</keyword>
<dbReference type="InterPro" id="IPR036890">
    <property type="entry name" value="HATPase_C_sf"/>
</dbReference>
<dbReference type="GO" id="GO:0000155">
    <property type="term" value="F:phosphorelay sensor kinase activity"/>
    <property type="evidence" value="ECO:0007669"/>
    <property type="project" value="InterPro"/>
</dbReference>
<evidence type="ECO:0000259" key="17">
    <source>
        <dbReference type="PROSITE" id="PS50109"/>
    </source>
</evidence>
<evidence type="ECO:0000256" key="13">
    <source>
        <dbReference type="ARBA" id="ARBA00023136"/>
    </source>
</evidence>
<dbReference type="SUPFAM" id="SSF47226">
    <property type="entry name" value="Histidine-containing phosphotransfer domain, HPT domain"/>
    <property type="match status" value="1"/>
</dbReference>
<dbReference type="InterPro" id="IPR001789">
    <property type="entry name" value="Sig_transdc_resp-reg_receiver"/>
</dbReference>
<dbReference type="SMART" id="SM00091">
    <property type="entry name" value="PAS"/>
    <property type="match status" value="2"/>
</dbReference>
<dbReference type="Pfam" id="PF08447">
    <property type="entry name" value="PAS_3"/>
    <property type="match status" value="1"/>
</dbReference>
<dbReference type="SMART" id="SM00448">
    <property type="entry name" value="REC"/>
    <property type="match status" value="1"/>
</dbReference>
<dbReference type="SUPFAM" id="SSF55785">
    <property type="entry name" value="PYP-like sensor domain (PAS domain)"/>
    <property type="match status" value="2"/>
</dbReference>
<dbReference type="PANTHER" id="PTHR45339:SF1">
    <property type="entry name" value="HYBRID SIGNAL TRANSDUCTION HISTIDINE KINASE J"/>
    <property type="match status" value="1"/>
</dbReference>
<evidence type="ECO:0000256" key="8">
    <source>
        <dbReference type="ARBA" id="ARBA00022741"/>
    </source>
</evidence>
<dbReference type="CDD" id="cd17546">
    <property type="entry name" value="REC_hyHK_CKI1_RcsC-like"/>
    <property type="match status" value="1"/>
</dbReference>
<dbReference type="GO" id="GO:0006355">
    <property type="term" value="P:regulation of DNA-templated transcription"/>
    <property type="evidence" value="ECO:0007669"/>
    <property type="project" value="InterPro"/>
</dbReference>
<feature type="transmembrane region" description="Helical" evidence="16">
    <location>
        <begin position="24"/>
        <end position="42"/>
    </location>
</feature>
<evidence type="ECO:0000256" key="10">
    <source>
        <dbReference type="ARBA" id="ARBA00022840"/>
    </source>
</evidence>